<feature type="region of interest" description="Disordered" evidence="8">
    <location>
        <begin position="64"/>
        <end position="92"/>
    </location>
</feature>
<dbReference type="InterPro" id="IPR016688">
    <property type="entry name" value="MscS-like_plants/fungi"/>
</dbReference>
<dbReference type="SUPFAM" id="SSF50182">
    <property type="entry name" value="Sm-like ribonucleoproteins"/>
    <property type="match status" value="1"/>
</dbReference>
<feature type="transmembrane region" description="Helical" evidence="9">
    <location>
        <begin position="204"/>
        <end position="228"/>
    </location>
</feature>
<feature type="transmembrane region" description="Helical" evidence="9">
    <location>
        <begin position="165"/>
        <end position="184"/>
    </location>
</feature>
<keyword evidence="3" id="KW-0813">Transport</keyword>
<dbReference type="Pfam" id="PF00924">
    <property type="entry name" value="MS_channel_2nd"/>
    <property type="match status" value="1"/>
</dbReference>
<proteinExistence type="inferred from homology"/>
<comment type="caution">
    <text evidence="11">The sequence shown here is derived from an EMBL/GenBank/DDBJ whole genome shotgun (WGS) entry which is preliminary data.</text>
</comment>
<accession>A0A3S3QLX9</accession>
<dbReference type="GO" id="GO:0005886">
    <property type="term" value="C:plasma membrane"/>
    <property type="evidence" value="ECO:0007669"/>
    <property type="project" value="UniProtKB-UniRule"/>
</dbReference>
<dbReference type="InterPro" id="IPR023408">
    <property type="entry name" value="MscS_beta-dom_sf"/>
</dbReference>
<comment type="similarity">
    <text evidence="2 7">Belongs to the MscS (TC 1.A.23) family.</text>
</comment>
<evidence type="ECO:0000256" key="4">
    <source>
        <dbReference type="ARBA" id="ARBA00022692"/>
    </source>
</evidence>
<reference evidence="11 12" key="1">
    <citation type="journal article" date="2019" name="Nat. Plants">
        <title>Stout camphor tree genome fills gaps in understanding of flowering plant genome evolution.</title>
        <authorList>
            <person name="Chaw S.M."/>
            <person name="Liu Y.C."/>
            <person name="Wu Y.W."/>
            <person name="Wang H.Y."/>
            <person name="Lin C.I."/>
            <person name="Wu C.S."/>
            <person name="Ke H.M."/>
            <person name="Chang L.Y."/>
            <person name="Hsu C.Y."/>
            <person name="Yang H.T."/>
            <person name="Sudianto E."/>
            <person name="Hsu M.H."/>
            <person name="Wu K.P."/>
            <person name="Wang L.N."/>
            <person name="Leebens-Mack J.H."/>
            <person name="Tsai I.J."/>
        </authorList>
    </citation>
    <scope>NUCLEOTIDE SEQUENCE [LARGE SCALE GENOMIC DNA]</scope>
    <source>
        <strain evidence="12">cv. Chaw 1501</strain>
        <tissue evidence="11">Young leaves</tissue>
    </source>
</reference>
<keyword evidence="12" id="KW-1185">Reference proteome</keyword>
<feature type="transmembrane region" description="Helical" evidence="9">
    <location>
        <begin position="508"/>
        <end position="528"/>
    </location>
</feature>
<feature type="domain" description="Mechanosensitive ion channel MscS" evidence="10">
    <location>
        <begin position="554"/>
        <end position="617"/>
    </location>
</feature>
<evidence type="ECO:0000313" key="11">
    <source>
        <dbReference type="EMBL" id="RWR87261.1"/>
    </source>
</evidence>
<dbReference type="AlphaFoldDB" id="A0A3S3QLX9"/>
<organism evidence="11 12">
    <name type="scientific">Cinnamomum micranthum f. kanehirae</name>
    <dbReference type="NCBI Taxonomy" id="337451"/>
    <lineage>
        <taxon>Eukaryota</taxon>
        <taxon>Viridiplantae</taxon>
        <taxon>Streptophyta</taxon>
        <taxon>Embryophyta</taxon>
        <taxon>Tracheophyta</taxon>
        <taxon>Spermatophyta</taxon>
        <taxon>Magnoliopsida</taxon>
        <taxon>Magnoliidae</taxon>
        <taxon>Laurales</taxon>
        <taxon>Lauraceae</taxon>
        <taxon>Cinnamomum</taxon>
    </lineage>
</organism>
<evidence type="ECO:0000256" key="6">
    <source>
        <dbReference type="ARBA" id="ARBA00023136"/>
    </source>
</evidence>
<evidence type="ECO:0000256" key="7">
    <source>
        <dbReference type="PIRNR" id="PIRNR017209"/>
    </source>
</evidence>
<dbReference type="Gene3D" id="2.30.30.60">
    <property type="match status" value="1"/>
</dbReference>
<evidence type="ECO:0000256" key="2">
    <source>
        <dbReference type="ARBA" id="ARBA00008017"/>
    </source>
</evidence>
<dbReference type="Proteomes" id="UP000283530">
    <property type="component" value="Unassembled WGS sequence"/>
</dbReference>
<evidence type="ECO:0000256" key="5">
    <source>
        <dbReference type="ARBA" id="ARBA00022989"/>
    </source>
</evidence>
<dbReference type="InterPro" id="IPR006685">
    <property type="entry name" value="MscS_channel_2nd"/>
</dbReference>
<keyword evidence="6 7" id="KW-0472">Membrane</keyword>
<protein>
    <recommendedName>
        <fullName evidence="7">Mechanosensitive ion channel protein</fullName>
    </recommendedName>
</protein>
<feature type="transmembrane region" description="Helical" evidence="9">
    <location>
        <begin position="540"/>
        <end position="562"/>
    </location>
</feature>
<dbReference type="GO" id="GO:0006820">
    <property type="term" value="P:monoatomic anion transport"/>
    <property type="evidence" value="ECO:0007669"/>
    <property type="project" value="TreeGrafter"/>
</dbReference>
<keyword evidence="5 9" id="KW-1133">Transmembrane helix</keyword>
<dbReference type="PANTHER" id="PTHR31618:SF26">
    <property type="entry name" value="MECHANOSENSITIVE ION CHANNEL PROTEIN"/>
    <property type="match status" value="1"/>
</dbReference>
<feature type="transmembrane region" description="Helical" evidence="9">
    <location>
        <begin position="286"/>
        <end position="311"/>
    </location>
</feature>
<dbReference type="GO" id="GO:0050982">
    <property type="term" value="P:detection of mechanical stimulus"/>
    <property type="evidence" value="ECO:0007669"/>
    <property type="project" value="TreeGrafter"/>
</dbReference>
<evidence type="ECO:0000256" key="1">
    <source>
        <dbReference type="ARBA" id="ARBA00004141"/>
    </source>
</evidence>
<evidence type="ECO:0000256" key="8">
    <source>
        <dbReference type="SAM" id="MobiDB-lite"/>
    </source>
</evidence>
<sequence>MTLLTPYSTTSEITTTRRERTLKAFLSSLHTIPSHTMKTNEKQNPEEKVKPLSDEVVLLMDEPKQSPSKYPIPIDPNTPQTQDKIQTTTTTTRTLRRLQFSKPKSRFVEFNQPYKPIPIIESHDPNSTQKDEDEDEDEEEELLKEEEEEEKLTNKNRKKKRKVRWRAIAEWSALVVLMACLVTSRTVRWWKHEELWGLAIWKWYLMALVILCGRLVSGWLVGLLTFIIERHFLLREKVLYFVYGLRNSVRNCIWLGLVLLAWYVMFDPEVLDSTHHHRMVWRVWRALIAVTIGAVIWLVKIILVKVLASSFHVATFFDRMKESVFHYVVLEKLSGPPIDQDPKEIMMGRAKTMPPSLTKQVGSRRIDMEKLRRLSREKPSAYSVKRLVSHVRSSGLSTISTIVDETMQEFKEREEEITSEWEARSCALRIFKNVAKDGAKYIEEGDLVRFLEEEEVHTIFPLFEGAMETGKINKSAFKNWMVRAYLERKALAHSLNDTKTAVQQLHKLASAIVVVIIIVMSLLVMGVATTKVVFVVTSQLVLAGFMFGNTCKTIFESIIFVFAMHPFDVGDRCVIDGVQMVVEEMNILTTVFLRFDNEKIYYPNSVLLTKPISNFKRSPEMGDNIKFGIDASTSAETFTAMKDAIRKFIESKPKHWQSKHSVIVEEIENLNKMKITLYVIHTINHQNIAEKNNRRSELVFELKKIFEILGIKYHLLPQEVHLSQVCMPFAARVPAPAPAMII</sequence>
<dbReference type="GO" id="GO:0008381">
    <property type="term" value="F:mechanosensitive monoatomic ion channel activity"/>
    <property type="evidence" value="ECO:0007669"/>
    <property type="project" value="TreeGrafter"/>
</dbReference>
<evidence type="ECO:0000259" key="10">
    <source>
        <dbReference type="Pfam" id="PF00924"/>
    </source>
</evidence>
<evidence type="ECO:0000256" key="3">
    <source>
        <dbReference type="ARBA" id="ARBA00022448"/>
    </source>
</evidence>
<dbReference type="EMBL" id="QPKB01000006">
    <property type="protein sequence ID" value="RWR87261.1"/>
    <property type="molecule type" value="Genomic_DNA"/>
</dbReference>
<dbReference type="PIRSF" id="PIRSF017209">
    <property type="entry name" value="Memb_At2g17000_prd"/>
    <property type="match status" value="1"/>
</dbReference>
<comment type="subcellular location">
    <subcellularLocation>
        <location evidence="1">Membrane</location>
        <topology evidence="1">Multi-pass membrane protein</topology>
    </subcellularLocation>
</comment>
<gene>
    <name evidence="11" type="ORF">CKAN_01619800</name>
</gene>
<feature type="compositionally biased region" description="Polar residues" evidence="8">
    <location>
        <begin position="77"/>
        <end position="86"/>
    </location>
</feature>
<dbReference type="OrthoDB" id="544685at2759"/>
<dbReference type="STRING" id="337451.A0A3S3QLX9"/>
<dbReference type="PANTHER" id="PTHR31618">
    <property type="entry name" value="MECHANOSENSITIVE ION CHANNEL PROTEIN 5"/>
    <property type="match status" value="1"/>
</dbReference>
<name>A0A3S3QLX9_9MAGN</name>
<dbReference type="InterPro" id="IPR010920">
    <property type="entry name" value="LSM_dom_sf"/>
</dbReference>
<keyword evidence="4 9" id="KW-0812">Transmembrane</keyword>
<feature type="compositionally biased region" description="Acidic residues" evidence="8">
    <location>
        <begin position="131"/>
        <end position="150"/>
    </location>
</feature>
<evidence type="ECO:0000313" key="12">
    <source>
        <dbReference type="Proteomes" id="UP000283530"/>
    </source>
</evidence>
<evidence type="ECO:0000256" key="9">
    <source>
        <dbReference type="SAM" id="Phobius"/>
    </source>
</evidence>
<feature type="transmembrane region" description="Helical" evidence="9">
    <location>
        <begin position="249"/>
        <end position="266"/>
    </location>
</feature>
<feature type="region of interest" description="Disordered" evidence="8">
    <location>
        <begin position="117"/>
        <end position="155"/>
    </location>
</feature>
<dbReference type="FunFam" id="2.30.30.60:FF:000003">
    <property type="entry name" value="Predicted mechanosensitive ion channel"/>
    <property type="match status" value="1"/>
</dbReference>